<accession>A0A7Y7RSP6</accession>
<dbReference type="PROSITE" id="PS50956">
    <property type="entry name" value="HTH_ASNC_2"/>
    <property type="match status" value="1"/>
</dbReference>
<dbReference type="AlphaFoldDB" id="A0A7Y7RSP6"/>
<dbReference type="PANTHER" id="PTHR30154:SF53">
    <property type="entry name" value="HTH-TYPE TRANSCRIPTIONAL REGULATOR LRPC"/>
    <property type="match status" value="1"/>
</dbReference>
<proteinExistence type="predicted"/>
<dbReference type="SUPFAM" id="SSF46785">
    <property type="entry name" value="Winged helix' DNA-binding domain"/>
    <property type="match status" value="1"/>
</dbReference>
<protein>
    <submittedName>
        <fullName evidence="5">Lrp/AsnC family transcriptional regulator</fullName>
    </submittedName>
</protein>
<keyword evidence="2" id="KW-0238">DNA-binding</keyword>
<evidence type="ECO:0000256" key="2">
    <source>
        <dbReference type="ARBA" id="ARBA00023125"/>
    </source>
</evidence>
<dbReference type="Gene3D" id="3.30.70.920">
    <property type="match status" value="1"/>
</dbReference>
<dbReference type="EMBL" id="JACAOZ010000012">
    <property type="protein sequence ID" value="NVZ57732.1"/>
    <property type="molecule type" value="Genomic_DNA"/>
</dbReference>
<dbReference type="Pfam" id="PF13412">
    <property type="entry name" value="HTH_24"/>
    <property type="match status" value="1"/>
</dbReference>
<evidence type="ECO:0000313" key="6">
    <source>
        <dbReference type="Proteomes" id="UP000560470"/>
    </source>
</evidence>
<organism evidence="5 6">
    <name type="scientific">Pseudomonas edaphica</name>
    <dbReference type="NCBI Taxonomy" id="2006980"/>
    <lineage>
        <taxon>Bacteria</taxon>
        <taxon>Pseudomonadati</taxon>
        <taxon>Pseudomonadota</taxon>
        <taxon>Gammaproteobacteria</taxon>
        <taxon>Pseudomonadales</taxon>
        <taxon>Pseudomonadaceae</taxon>
        <taxon>Pseudomonas</taxon>
    </lineage>
</organism>
<dbReference type="RefSeq" id="WP_099547630.1">
    <property type="nucleotide sequence ID" value="NZ_JACAOZ010000012.1"/>
</dbReference>
<dbReference type="GO" id="GO:0006355">
    <property type="term" value="P:regulation of DNA-templated transcription"/>
    <property type="evidence" value="ECO:0007669"/>
    <property type="project" value="UniProtKB-ARBA"/>
</dbReference>
<sequence length="146" mass="15942">MDRIDIKILSVVQDLGRISITELSKHAGLSIPATTDRLRKLEDGGIISGYCAQVDPAKLGFGISAVVGMTTFKPSKSKLIATLNDIPEVVECLHVTGNDSYLIRIYAKSMADIESVIAKINNYGETRTSIVLSVPIERRKLVLVDR</sequence>
<dbReference type="GO" id="GO:0043200">
    <property type="term" value="P:response to amino acid"/>
    <property type="evidence" value="ECO:0007669"/>
    <property type="project" value="TreeGrafter"/>
</dbReference>
<evidence type="ECO:0000256" key="3">
    <source>
        <dbReference type="ARBA" id="ARBA00023163"/>
    </source>
</evidence>
<evidence type="ECO:0000313" key="5">
    <source>
        <dbReference type="EMBL" id="NVZ57732.1"/>
    </source>
</evidence>
<dbReference type="InterPro" id="IPR036390">
    <property type="entry name" value="WH_DNA-bd_sf"/>
</dbReference>
<evidence type="ECO:0000259" key="4">
    <source>
        <dbReference type="PROSITE" id="PS50956"/>
    </source>
</evidence>
<reference evidence="5 6" key="1">
    <citation type="submission" date="2020-04" db="EMBL/GenBank/DDBJ databases">
        <title>Molecular characterization of pseudomonads from Agaricus bisporus reveal novel blotch 2 pathogens in Western Europe.</title>
        <authorList>
            <person name="Taparia T."/>
            <person name="Krijger M."/>
            <person name="Haynes E."/>
            <person name="Elpinstone J.G."/>
            <person name="Noble R."/>
            <person name="Van Der Wolf J."/>
        </authorList>
    </citation>
    <scope>NUCLEOTIDE SEQUENCE [LARGE SCALE GENOMIC DNA]</scope>
    <source>
        <strain evidence="5 6">B7002</strain>
    </source>
</reference>
<dbReference type="Proteomes" id="UP000560470">
    <property type="component" value="Unassembled WGS sequence"/>
</dbReference>
<dbReference type="PRINTS" id="PR00033">
    <property type="entry name" value="HTHASNC"/>
</dbReference>
<dbReference type="InterPro" id="IPR011008">
    <property type="entry name" value="Dimeric_a/b-barrel"/>
</dbReference>
<dbReference type="SMART" id="SM00344">
    <property type="entry name" value="HTH_ASNC"/>
    <property type="match status" value="1"/>
</dbReference>
<gene>
    <name evidence="5" type="ORF">HX797_15805</name>
</gene>
<dbReference type="PANTHER" id="PTHR30154">
    <property type="entry name" value="LEUCINE-RESPONSIVE REGULATORY PROTEIN"/>
    <property type="match status" value="1"/>
</dbReference>
<dbReference type="InterPro" id="IPR000485">
    <property type="entry name" value="AsnC-type_HTH_dom"/>
</dbReference>
<keyword evidence="1" id="KW-0805">Transcription regulation</keyword>
<name>A0A7Y7RSP6_9PSED</name>
<dbReference type="InterPro" id="IPR036388">
    <property type="entry name" value="WH-like_DNA-bd_sf"/>
</dbReference>
<dbReference type="InterPro" id="IPR019888">
    <property type="entry name" value="Tscrpt_reg_AsnC-like"/>
</dbReference>
<dbReference type="SUPFAM" id="SSF54909">
    <property type="entry name" value="Dimeric alpha+beta barrel"/>
    <property type="match status" value="1"/>
</dbReference>
<dbReference type="InterPro" id="IPR011991">
    <property type="entry name" value="ArsR-like_HTH"/>
</dbReference>
<dbReference type="CDD" id="cd00090">
    <property type="entry name" value="HTH_ARSR"/>
    <property type="match status" value="1"/>
</dbReference>
<dbReference type="InterPro" id="IPR019887">
    <property type="entry name" value="Tscrpt_reg_AsnC/Lrp_C"/>
</dbReference>
<evidence type="ECO:0000256" key="1">
    <source>
        <dbReference type="ARBA" id="ARBA00023015"/>
    </source>
</evidence>
<dbReference type="Pfam" id="PF01037">
    <property type="entry name" value="AsnC_trans_reg"/>
    <property type="match status" value="1"/>
</dbReference>
<comment type="caution">
    <text evidence="5">The sequence shown here is derived from an EMBL/GenBank/DDBJ whole genome shotgun (WGS) entry which is preliminary data.</text>
</comment>
<feature type="domain" description="HTH asnC-type" evidence="4">
    <location>
        <begin position="1"/>
        <end position="62"/>
    </location>
</feature>
<dbReference type="Gene3D" id="1.10.10.10">
    <property type="entry name" value="Winged helix-like DNA-binding domain superfamily/Winged helix DNA-binding domain"/>
    <property type="match status" value="1"/>
</dbReference>
<dbReference type="GO" id="GO:0005829">
    <property type="term" value="C:cytosol"/>
    <property type="evidence" value="ECO:0007669"/>
    <property type="project" value="TreeGrafter"/>
</dbReference>
<keyword evidence="3" id="KW-0804">Transcription</keyword>
<dbReference type="GO" id="GO:0043565">
    <property type="term" value="F:sequence-specific DNA binding"/>
    <property type="evidence" value="ECO:0007669"/>
    <property type="project" value="InterPro"/>
</dbReference>